<dbReference type="InterPro" id="IPR004843">
    <property type="entry name" value="Calcineurin-like_PHP"/>
</dbReference>
<evidence type="ECO:0000313" key="3">
    <source>
        <dbReference type="Proteomes" id="UP000177747"/>
    </source>
</evidence>
<dbReference type="Gene3D" id="3.60.21.10">
    <property type="match status" value="1"/>
</dbReference>
<dbReference type="STRING" id="1797731.A2W70_02530"/>
<gene>
    <name evidence="2" type="ORF">A2W70_02530</name>
</gene>
<reference evidence="2 3" key="1">
    <citation type="journal article" date="2016" name="Nat. Commun.">
        <title>Thousands of microbial genomes shed light on interconnected biogeochemical processes in an aquifer system.</title>
        <authorList>
            <person name="Anantharaman K."/>
            <person name="Brown C.T."/>
            <person name="Hug L.A."/>
            <person name="Sharon I."/>
            <person name="Castelle C.J."/>
            <person name="Probst A.J."/>
            <person name="Thomas B.C."/>
            <person name="Singh A."/>
            <person name="Wilkins M.J."/>
            <person name="Karaoz U."/>
            <person name="Brodie E.L."/>
            <person name="Williams K.H."/>
            <person name="Hubbard S.S."/>
            <person name="Banfield J.F."/>
        </authorList>
    </citation>
    <scope>NUCLEOTIDE SEQUENCE [LARGE SCALE GENOMIC DNA]</scope>
</reference>
<proteinExistence type="predicted"/>
<dbReference type="EMBL" id="MFBU01000005">
    <property type="protein sequence ID" value="OGE07638.1"/>
    <property type="molecule type" value="Genomic_DNA"/>
</dbReference>
<protein>
    <recommendedName>
        <fullName evidence="1">Calcineurin-like phosphoesterase domain-containing protein</fullName>
    </recommendedName>
</protein>
<dbReference type="CDD" id="cd00838">
    <property type="entry name" value="MPP_superfamily"/>
    <property type="match status" value="1"/>
</dbReference>
<name>A0A1F5HTY4_9BACT</name>
<organism evidence="2 3">
    <name type="scientific">Candidatus Curtissbacteria bacterium RIFCSPLOWO2_02_41_11</name>
    <dbReference type="NCBI Taxonomy" id="1797731"/>
    <lineage>
        <taxon>Bacteria</taxon>
        <taxon>Candidatus Curtissiibacteriota</taxon>
    </lineage>
</organism>
<dbReference type="InterPro" id="IPR029052">
    <property type="entry name" value="Metallo-depent_PP-like"/>
</dbReference>
<dbReference type="Pfam" id="PF00149">
    <property type="entry name" value="Metallophos"/>
    <property type="match status" value="1"/>
</dbReference>
<evidence type="ECO:0000313" key="2">
    <source>
        <dbReference type="EMBL" id="OGE07638.1"/>
    </source>
</evidence>
<evidence type="ECO:0000259" key="1">
    <source>
        <dbReference type="Pfam" id="PF00149"/>
    </source>
</evidence>
<feature type="domain" description="Calcineurin-like phosphoesterase" evidence="1">
    <location>
        <begin position="44"/>
        <end position="247"/>
    </location>
</feature>
<dbReference type="GO" id="GO:0016787">
    <property type="term" value="F:hydrolase activity"/>
    <property type="evidence" value="ECO:0007669"/>
    <property type="project" value="InterPro"/>
</dbReference>
<sequence length="297" mass="33196">MKKILLLIVVIFSVIFGYSLATSNLLKNNRELPPMPSGQKSAILRLALVSDSHKDNENLKKALRQAGGMGINLVIGLGDYTNVGTLEELRQAKEIFDQSKLDYLLTAGDHDLWDSRDKGKDPLSNFKEVFGLSSQVFEKDNIQFVIVDNSDIYKGISQEDWEILKSIKSIKSTKSTTSSNSQQALDTRDTLNTRGTLIFVFAQKTPFHPDSKHVMGSESAQVADQAKELMTLLEDKKVDGFFSGDLHFFAEYQSPSGLVKMTTVGAVAKERNFQGPRFAILAVFDDYSWEVEDVEIR</sequence>
<dbReference type="AlphaFoldDB" id="A0A1F5HTY4"/>
<comment type="caution">
    <text evidence="2">The sequence shown here is derived from an EMBL/GenBank/DDBJ whole genome shotgun (WGS) entry which is preliminary data.</text>
</comment>
<dbReference type="Proteomes" id="UP000177747">
    <property type="component" value="Unassembled WGS sequence"/>
</dbReference>
<accession>A0A1F5HTY4</accession>
<dbReference type="SUPFAM" id="SSF56300">
    <property type="entry name" value="Metallo-dependent phosphatases"/>
    <property type="match status" value="1"/>
</dbReference>